<evidence type="ECO:0000313" key="2">
    <source>
        <dbReference type="EMBL" id="MBB1252386.1"/>
    </source>
</evidence>
<reference evidence="3" key="1">
    <citation type="submission" date="2020-05" db="EMBL/GenBank/DDBJ databases">
        <title>Classification of alakaliphilic streptomycetes isolated from an alkaline soil next to Lonar Crater, India and a proposal for the recognition of Streptomyces alkaliterrae sp. nov.</title>
        <authorList>
            <person name="Golinska P."/>
        </authorList>
    </citation>
    <scope>NUCLEOTIDE SEQUENCE [LARGE SCALE GENOMIC DNA]</scope>
    <source>
        <strain evidence="3">OF3</strain>
    </source>
</reference>
<feature type="transmembrane region" description="Helical" evidence="1">
    <location>
        <begin position="78"/>
        <end position="97"/>
    </location>
</feature>
<keyword evidence="1" id="KW-0812">Transmembrane</keyword>
<gene>
    <name evidence="2" type="ORF">H3146_03225</name>
</gene>
<evidence type="ECO:0000256" key="1">
    <source>
        <dbReference type="SAM" id="Phobius"/>
    </source>
</evidence>
<dbReference type="AlphaFoldDB" id="A0A7W3ZLG7"/>
<comment type="caution">
    <text evidence="2">The sequence shown here is derived from an EMBL/GenBank/DDBJ whole genome shotgun (WGS) entry which is preliminary data.</text>
</comment>
<organism evidence="2 3">
    <name type="scientific">Streptomyces alkaliterrae</name>
    <dbReference type="NCBI Taxonomy" id="2213162"/>
    <lineage>
        <taxon>Bacteria</taxon>
        <taxon>Bacillati</taxon>
        <taxon>Actinomycetota</taxon>
        <taxon>Actinomycetes</taxon>
        <taxon>Kitasatosporales</taxon>
        <taxon>Streptomycetaceae</taxon>
        <taxon>Streptomyces</taxon>
    </lineage>
</organism>
<sequence>MISACWLVIGVGYAAFAAFDEPGLPVAPLLAYPVAAWCWTRRRDWRAVVAAAAAGAVTMFGLLDVLRPDLGRFVGDAFATGFGATAALTVFALVARVRARS</sequence>
<evidence type="ECO:0000313" key="3">
    <source>
        <dbReference type="Proteomes" id="UP000525686"/>
    </source>
</evidence>
<dbReference type="EMBL" id="JABJWZ010000014">
    <property type="protein sequence ID" value="MBB1252386.1"/>
    <property type="molecule type" value="Genomic_DNA"/>
</dbReference>
<proteinExistence type="predicted"/>
<name>A0A7W3ZLG7_9ACTN</name>
<accession>A0A7W3ZLG7</accession>
<keyword evidence="1" id="KW-0472">Membrane</keyword>
<feature type="transmembrane region" description="Helical" evidence="1">
    <location>
        <begin position="24"/>
        <end position="40"/>
    </location>
</feature>
<protein>
    <submittedName>
        <fullName evidence="2">Uncharacterized protein</fullName>
    </submittedName>
</protein>
<keyword evidence="1" id="KW-1133">Transmembrane helix</keyword>
<feature type="transmembrane region" description="Helical" evidence="1">
    <location>
        <begin position="47"/>
        <end position="66"/>
    </location>
</feature>
<dbReference type="Proteomes" id="UP000525686">
    <property type="component" value="Unassembled WGS sequence"/>
</dbReference>